<evidence type="ECO:0000256" key="3">
    <source>
        <dbReference type="ARBA" id="ARBA00022777"/>
    </source>
</evidence>
<accession>A0A1J0A3K2</accession>
<comment type="similarity">
    <text evidence="1">Belongs to the carbohydrate kinase PfkB family.</text>
</comment>
<evidence type="ECO:0000313" key="6">
    <source>
        <dbReference type="Proteomes" id="UP000191200"/>
    </source>
</evidence>
<dbReference type="Proteomes" id="UP000191200">
    <property type="component" value="Chromosome"/>
</dbReference>
<protein>
    <submittedName>
        <fullName evidence="5">2-dehydro-3-deoxygluconokinase</fullName>
    </submittedName>
</protein>
<keyword evidence="6" id="KW-1185">Reference proteome</keyword>
<dbReference type="Pfam" id="PF00294">
    <property type="entry name" value="PfkB"/>
    <property type="match status" value="1"/>
</dbReference>
<dbReference type="GO" id="GO:0016301">
    <property type="term" value="F:kinase activity"/>
    <property type="evidence" value="ECO:0007669"/>
    <property type="project" value="UniProtKB-KW"/>
</dbReference>
<organism evidence="5 6">
    <name type="scientific">Vagococcus teuberi</name>
    <dbReference type="NCBI Taxonomy" id="519472"/>
    <lineage>
        <taxon>Bacteria</taxon>
        <taxon>Bacillati</taxon>
        <taxon>Bacillota</taxon>
        <taxon>Bacilli</taxon>
        <taxon>Lactobacillales</taxon>
        <taxon>Enterococcaceae</taxon>
        <taxon>Vagococcus</taxon>
    </lineage>
</organism>
<dbReference type="Gene3D" id="3.40.1190.20">
    <property type="match status" value="1"/>
</dbReference>
<keyword evidence="2" id="KW-0808">Transferase</keyword>
<evidence type="ECO:0000256" key="1">
    <source>
        <dbReference type="ARBA" id="ARBA00010688"/>
    </source>
</evidence>
<keyword evidence="3 5" id="KW-0418">Kinase</keyword>
<dbReference type="InterPro" id="IPR011611">
    <property type="entry name" value="PfkB_dom"/>
</dbReference>
<dbReference type="PANTHER" id="PTHR43320:SF2">
    <property type="entry name" value="2-DEHYDRO-3-DEOXYGLUCONOKINASE_2-DEHYDRO-3-DEOXYGALACTONOKINASE"/>
    <property type="match status" value="1"/>
</dbReference>
<dbReference type="KEGG" id="vte:BHY08_00925"/>
<dbReference type="STRING" id="519472.BHY08_00925"/>
<evidence type="ECO:0000259" key="4">
    <source>
        <dbReference type="Pfam" id="PF00294"/>
    </source>
</evidence>
<evidence type="ECO:0000256" key="2">
    <source>
        <dbReference type="ARBA" id="ARBA00022679"/>
    </source>
</evidence>
<gene>
    <name evidence="5" type="ORF">BHY08_00925</name>
</gene>
<proteinExistence type="inferred from homology"/>
<feature type="domain" description="Carbohydrate kinase PfkB" evidence="4">
    <location>
        <begin position="2"/>
        <end position="316"/>
    </location>
</feature>
<dbReference type="InterPro" id="IPR052700">
    <property type="entry name" value="Carb_kinase_PfkB-like"/>
</dbReference>
<dbReference type="CDD" id="cd01166">
    <property type="entry name" value="KdgK"/>
    <property type="match status" value="1"/>
</dbReference>
<dbReference type="OrthoDB" id="9813569at2"/>
<sequence length="337" mass="37319">MGKVVTLGEILIRYSTEKGQHLEDSSRLFFHYGGSEANVSIGLSGLSHDVSLLSVVPKNPLGQGALQHFRKYGVATSDVYYSGDRLGAYFVEVGAGPRATSVVYDRKHSSLAELTETMWADNTIFDGVDLFHVSGITPALSDDLVTITCDLMKRAKERGVTVSFDSNYRAKLWSLEKASDVYKKILPFVDIFSAGKLDAINLLGVTPLEDAASTVDELTYYSQKMQEMYPNISVIYSTTRDVVSTDENYIQGNLWHDGQLYQSRNFHIPYIVDRIGGGDAFSSGMLHGLLTQDDPQHSIEFATGMSVLKHTYSGDSLYISKDEVEQFINSDSSKINR</sequence>
<dbReference type="RefSeq" id="WP_071456079.1">
    <property type="nucleotide sequence ID" value="NZ_CP017267.1"/>
</dbReference>
<name>A0A1J0A3K2_9ENTE</name>
<dbReference type="PANTHER" id="PTHR43320">
    <property type="entry name" value="SUGAR KINASE"/>
    <property type="match status" value="1"/>
</dbReference>
<evidence type="ECO:0000313" key="5">
    <source>
        <dbReference type="EMBL" id="APB30512.1"/>
    </source>
</evidence>
<dbReference type="SUPFAM" id="SSF53613">
    <property type="entry name" value="Ribokinase-like"/>
    <property type="match status" value="1"/>
</dbReference>
<dbReference type="InterPro" id="IPR029056">
    <property type="entry name" value="Ribokinase-like"/>
</dbReference>
<reference evidence="5 6" key="1">
    <citation type="submission" date="2016-09" db="EMBL/GenBank/DDBJ databases">
        <title>Vagococcus teuberi sp. nov., isolated from the Malian artisanal sour milk fene.</title>
        <authorList>
            <person name="Wullschleger S."/>
            <person name="Seifert C."/>
            <person name="Baumgartner S."/>
            <person name="Lacroix C."/>
            <person name="Bonfoh B."/>
            <person name="Stevens M.J."/>
            <person name="Meile L."/>
        </authorList>
    </citation>
    <scope>NUCLEOTIDE SEQUENCE [LARGE SCALE GENOMIC DNA]</scope>
    <source>
        <strain evidence="5 6">DSM 21459</strain>
    </source>
</reference>
<dbReference type="AlphaFoldDB" id="A0A1J0A3K2"/>
<dbReference type="EMBL" id="CP017267">
    <property type="protein sequence ID" value="APB30512.1"/>
    <property type="molecule type" value="Genomic_DNA"/>
</dbReference>